<dbReference type="Pfam" id="PF00448">
    <property type="entry name" value="SRP54"/>
    <property type="match status" value="1"/>
</dbReference>
<dbReference type="EMBL" id="JBAWSX010000009">
    <property type="protein sequence ID" value="MEI4802694.1"/>
    <property type="molecule type" value="Genomic_DNA"/>
</dbReference>
<comment type="caution">
    <text evidence="11">The sequence shown here is derived from an EMBL/GenBank/DDBJ whole genome shotgun (WGS) entry which is preliminary data.</text>
</comment>
<keyword evidence="3 9" id="KW-0547">Nucleotide-binding</keyword>
<keyword evidence="1 9" id="KW-1003">Cell membrane</keyword>
<accession>A0ABU8FJ25</accession>
<dbReference type="SUPFAM" id="SSF47364">
    <property type="entry name" value="Domain of the SRP/SRP receptor G-proteins"/>
    <property type="match status" value="1"/>
</dbReference>
<comment type="subunit">
    <text evidence="9">Part of the signal recognition particle protein translocation system, which is composed of SRP and FtsY.</text>
</comment>
<keyword evidence="6 9" id="KW-0472">Membrane</keyword>
<dbReference type="InterPro" id="IPR003593">
    <property type="entry name" value="AAA+_ATPase"/>
</dbReference>
<protein>
    <recommendedName>
        <fullName evidence="9">Signal recognition particle receptor FtsY</fullName>
        <shortName evidence="9">SRP receptor</shortName>
        <ecNumber evidence="9">3.6.5.4</ecNumber>
    </recommendedName>
</protein>
<keyword evidence="2 9" id="KW-0963">Cytoplasm</keyword>
<dbReference type="RefSeq" id="WP_336473196.1">
    <property type="nucleotide sequence ID" value="NZ_JBAWSX010000009.1"/>
</dbReference>
<dbReference type="CDD" id="cd17874">
    <property type="entry name" value="FtsY"/>
    <property type="match status" value="1"/>
</dbReference>
<evidence type="ECO:0000259" key="10">
    <source>
        <dbReference type="PROSITE" id="PS00300"/>
    </source>
</evidence>
<dbReference type="HAMAP" id="MF_00920">
    <property type="entry name" value="FtsY"/>
    <property type="match status" value="1"/>
</dbReference>
<feature type="domain" description="SRP54-type proteins GTP-binding" evidence="10">
    <location>
        <begin position="294"/>
        <end position="307"/>
    </location>
</feature>
<dbReference type="InterPro" id="IPR036225">
    <property type="entry name" value="SRP/SRP_N"/>
</dbReference>
<feature type="binding site" evidence="9">
    <location>
        <begin position="127"/>
        <end position="134"/>
    </location>
    <ligand>
        <name>GTP</name>
        <dbReference type="ChEBI" id="CHEBI:37565"/>
    </ligand>
</feature>
<dbReference type="Pfam" id="PF02881">
    <property type="entry name" value="SRP54_N"/>
    <property type="match status" value="1"/>
</dbReference>
<evidence type="ECO:0000256" key="3">
    <source>
        <dbReference type="ARBA" id="ARBA00022741"/>
    </source>
</evidence>
<dbReference type="EC" id="3.6.5.4" evidence="9"/>
<dbReference type="Gene3D" id="3.40.50.300">
    <property type="entry name" value="P-loop containing nucleotide triphosphate hydrolases"/>
    <property type="match status" value="1"/>
</dbReference>
<evidence type="ECO:0000256" key="6">
    <source>
        <dbReference type="ARBA" id="ARBA00023136"/>
    </source>
</evidence>
<dbReference type="SMART" id="SM00963">
    <property type="entry name" value="SRP54_N"/>
    <property type="match status" value="1"/>
</dbReference>
<proteinExistence type="inferred from homology"/>
<evidence type="ECO:0000256" key="5">
    <source>
        <dbReference type="ARBA" id="ARBA00023134"/>
    </source>
</evidence>
<dbReference type="SUPFAM" id="SSF52540">
    <property type="entry name" value="P-loop containing nucleoside triphosphate hydrolases"/>
    <property type="match status" value="1"/>
</dbReference>
<dbReference type="InterPro" id="IPR042101">
    <property type="entry name" value="SRP54_N_sf"/>
</dbReference>
<dbReference type="InterPro" id="IPR013822">
    <property type="entry name" value="Signal_recog_particl_SRP54_hlx"/>
</dbReference>
<dbReference type="NCBIfam" id="TIGR00064">
    <property type="entry name" value="ftsY"/>
    <property type="match status" value="1"/>
</dbReference>
<comment type="subcellular location">
    <subcellularLocation>
        <location evidence="9">Cell membrane</location>
        <topology evidence="9">Peripheral membrane protein</topology>
        <orientation evidence="9">Cytoplasmic side</orientation>
    </subcellularLocation>
    <subcellularLocation>
        <location evidence="9">Cytoplasm</location>
    </subcellularLocation>
</comment>
<dbReference type="InterPro" id="IPR027417">
    <property type="entry name" value="P-loop_NTPase"/>
</dbReference>
<dbReference type="SMART" id="SM00962">
    <property type="entry name" value="SRP54"/>
    <property type="match status" value="1"/>
</dbReference>
<reference evidence="11 12" key="1">
    <citation type="submission" date="2024-01" db="EMBL/GenBank/DDBJ databases">
        <title>Seven novel Bacillus-like species.</title>
        <authorList>
            <person name="Liu G."/>
        </authorList>
    </citation>
    <scope>NUCLEOTIDE SEQUENCE [LARGE SCALE GENOMIC DNA]</scope>
    <source>
        <strain evidence="11 12">FJAT-51639</strain>
    </source>
</reference>
<evidence type="ECO:0000256" key="7">
    <source>
        <dbReference type="ARBA" id="ARBA00023170"/>
    </source>
</evidence>
<gene>
    <name evidence="9 11" type="primary">ftsY</name>
    <name evidence="11" type="ORF">WAZ07_15475</name>
</gene>
<keyword evidence="5 9" id="KW-0342">GTP-binding</keyword>
<keyword evidence="4 9" id="KW-0378">Hydrolase</keyword>
<evidence type="ECO:0000256" key="2">
    <source>
        <dbReference type="ARBA" id="ARBA00022490"/>
    </source>
</evidence>
<dbReference type="InterPro" id="IPR004390">
    <property type="entry name" value="SR_rcpt_FtsY"/>
</dbReference>
<dbReference type="InterPro" id="IPR000897">
    <property type="entry name" value="SRP54_GTPase_dom"/>
</dbReference>
<evidence type="ECO:0000256" key="4">
    <source>
        <dbReference type="ARBA" id="ARBA00022801"/>
    </source>
</evidence>
<dbReference type="PANTHER" id="PTHR43134">
    <property type="entry name" value="SIGNAL RECOGNITION PARTICLE RECEPTOR SUBUNIT ALPHA"/>
    <property type="match status" value="1"/>
</dbReference>
<evidence type="ECO:0000256" key="8">
    <source>
        <dbReference type="ARBA" id="ARBA00048027"/>
    </source>
</evidence>
<dbReference type="SMART" id="SM00382">
    <property type="entry name" value="AAA"/>
    <property type="match status" value="1"/>
</dbReference>
<dbReference type="Proteomes" id="UP001372526">
    <property type="component" value="Unassembled WGS sequence"/>
</dbReference>
<evidence type="ECO:0000313" key="11">
    <source>
        <dbReference type="EMBL" id="MEI4802694.1"/>
    </source>
</evidence>
<evidence type="ECO:0000313" key="12">
    <source>
        <dbReference type="Proteomes" id="UP001372526"/>
    </source>
</evidence>
<evidence type="ECO:0000256" key="9">
    <source>
        <dbReference type="HAMAP-Rule" id="MF_00920"/>
    </source>
</evidence>
<sequence>MSFFKKLKEKISKQTDTVTEKFKQGLEKTRNSFAEKVNDLVYRYRKVDEEFFEELEEILIGADVGVSTVMELIDQLRDEVKHRNIQDPKEVQAVISEKLVEIYKGDGNFNNELNVQENALTVILFVGVNGVGKTTTIGKMAHKFKSDGKSVLLAAGDTFRAGAIEQLEVWGERVGVDVIKQGSGSDPAAVMYDAIQAAKSRKVDVLLCDTAGRLQNKVNLMKELEKVKRVIEREVPGAPHEVLLVIDATTGQNGLSQAKTFREATNVTGIVLTKLDGTAKGGIVLAIRNEMDVPVKFVGLGEQMDDLQAFDPEQYVYGLFADLVETAVE</sequence>
<organism evidence="11 12">
    <name type="scientific">Bacillus bruguierae</name>
    <dbReference type="NCBI Taxonomy" id="3127667"/>
    <lineage>
        <taxon>Bacteria</taxon>
        <taxon>Bacillati</taxon>
        <taxon>Bacillota</taxon>
        <taxon>Bacilli</taxon>
        <taxon>Bacillales</taxon>
        <taxon>Bacillaceae</taxon>
        <taxon>Bacillus</taxon>
    </lineage>
</organism>
<dbReference type="Gene3D" id="1.20.120.140">
    <property type="entry name" value="Signal recognition particle SRP54, nucleotide-binding domain"/>
    <property type="match status" value="1"/>
</dbReference>
<evidence type="ECO:0000256" key="1">
    <source>
        <dbReference type="ARBA" id="ARBA00022475"/>
    </source>
</evidence>
<name>A0ABU8FJ25_9BACI</name>
<keyword evidence="12" id="KW-1185">Reference proteome</keyword>
<keyword evidence="7 9" id="KW-0675">Receptor</keyword>
<comment type="catalytic activity">
    <reaction evidence="8 9">
        <text>GTP + H2O = GDP + phosphate + H(+)</text>
        <dbReference type="Rhea" id="RHEA:19669"/>
        <dbReference type="ChEBI" id="CHEBI:15377"/>
        <dbReference type="ChEBI" id="CHEBI:15378"/>
        <dbReference type="ChEBI" id="CHEBI:37565"/>
        <dbReference type="ChEBI" id="CHEBI:43474"/>
        <dbReference type="ChEBI" id="CHEBI:58189"/>
        <dbReference type="EC" id="3.6.5.4"/>
    </reaction>
</comment>
<feature type="binding site" evidence="9">
    <location>
        <begin position="273"/>
        <end position="276"/>
    </location>
    <ligand>
        <name>GTP</name>
        <dbReference type="ChEBI" id="CHEBI:37565"/>
    </ligand>
</feature>
<feature type="binding site" evidence="9">
    <location>
        <begin position="209"/>
        <end position="213"/>
    </location>
    <ligand>
        <name>GTP</name>
        <dbReference type="ChEBI" id="CHEBI:37565"/>
    </ligand>
</feature>
<comment type="similarity">
    <text evidence="9">Belongs to the GTP-binding SRP family. FtsY subfamily.</text>
</comment>
<dbReference type="PANTHER" id="PTHR43134:SF1">
    <property type="entry name" value="SIGNAL RECOGNITION PARTICLE RECEPTOR SUBUNIT ALPHA"/>
    <property type="match status" value="1"/>
</dbReference>
<dbReference type="PROSITE" id="PS00300">
    <property type="entry name" value="SRP54"/>
    <property type="match status" value="1"/>
</dbReference>
<comment type="function">
    <text evidence="9">Involved in targeting and insertion of nascent membrane proteins into the cytoplasmic membrane. Acts as a receptor for the complex formed by the signal recognition particle (SRP) and the ribosome-nascent chain (RNC).</text>
</comment>